<dbReference type="GO" id="GO:0051537">
    <property type="term" value="F:2 iron, 2 sulfur cluster binding"/>
    <property type="evidence" value="ECO:0007669"/>
    <property type="project" value="UniProtKB-KW"/>
</dbReference>
<evidence type="ECO:0000259" key="14">
    <source>
        <dbReference type="PROSITE" id="PS51296"/>
    </source>
</evidence>
<keyword evidence="16" id="KW-1185">Reference proteome</keyword>
<dbReference type="GO" id="GO:0005524">
    <property type="term" value="F:ATP binding"/>
    <property type="evidence" value="ECO:0007669"/>
    <property type="project" value="UniProtKB-KW"/>
</dbReference>
<keyword evidence="12" id="KW-0411">Iron-sulfur</keyword>
<evidence type="ECO:0000256" key="4">
    <source>
        <dbReference type="ARBA" id="ARBA00022643"/>
    </source>
</evidence>
<organism evidence="15 16">
    <name type="scientific">Apatococcus lobatus</name>
    <dbReference type="NCBI Taxonomy" id="904363"/>
    <lineage>
        <taxon>Eukaryota</taxon>
        <taxon>Viridiplantae</taxon>
        <taxon>Chlorophyta</taxon>
        <taxon>core chlorophytes</taxon>
        <taxon>Trebouxiophyceae</taxon>
        <taxon>Chlorellales</taxon>
        <taxon>Chlorellaceae</taxon>
        <taxon>Apatococcus</taxon>
    </lineage>
</organism>
<dbReference type="PROSITE" id="PS51296">
    <property type="entry name" value="RIESKE"/>
    <property type="match status" value="1"/>
</dbReference>
<dbReference type="InterPro" id="IPR023468">
    <property type="entry name" value="Riboflavin_kinase"/>
</dbReference>
<keyword evidence="4" id="KW-0288">FMN</keyword>
<dbReference type="NCBIfam" id="TIGR01509">
    <property type="entry name" value="HAD-SF-IA-v3"/>
    <property type="match status" value="1"/>
</dbReference>
<evidence type="ECO:0000256" key="8">
    <source>
        <dbReference type="ARBA" id="ARBA00022741"/>
    </source>
</evidence>
<dbReference type="SUPFAM" id="SSF56784">
    <property type="entry name" value="HAD-like"/>
    <property type="match status" value="1"/>
</dbReference>
<keyword evidence="11" id="KW-0408">Iron</keyword>
<dbReference type="EMBL" id="JALJOS010000003">
    <property type="protein sequence ID" value="KAK9841510.1"/>
    <property type="molecule type" value="Genomic_DNA"/>
</dbReference>
<feature type="region of interest" description="Disordered" evidence="13">
    <location>
        <begin position="373"/>
        <end position="405"/>
    </location>
</feature>
<keyword evidence="5" id="KW-0808">Transferase</keyword>
<keyword evidence="7" id="KW-0479">Metal-binding</keyword>
<dbReference type="SUPFAM" id="SSF55961">
    <property type="entry name" value="Bet v1-like"/>
    <property type="match status" value="1"/>
</dbReference>
<keyword evidence="3" id="KW-0285">Flavoprotein</keyword>
<proteinExistence type="predicted"/>
<evidence type="ECO:0000256" key="5">
    <source>
        <dbReference type="ARBA" id="ARBA00022679"/>
    </source>
</evidence>
<comment type="caution">
    <text evidence="15">The sequence shown here is derived from an EMBL/GenBank/DDBJ whole genome shotgun (WGS) entry which is preliminary data.</text>
</comment>
<accession>A0AAW1S626</accession>
<gene>
    <name evidence="15" type="ORF">WJX74_007016</name>
</gene>
<evidence type="ECO:0000256" key="11">
    <source>
        <dbReference type="ARBA" id="ARBA00023004"/>
    </source>
</evidence>
<evidence type="ECO:0000256" key="9">
    <source>
        <dbReference type="ARBA" id="ARBA00022840"/>
    </source>
</evidence>
<dbReference type="InterPro" id="IPR006439">
    <property type="entry name" value="HAD-SF_hydro_IA"/>
</dbReference>
<dbReference type="FunFam" id="2.40.30.30:FF:000005">
    <property type="entry name" value="Haloacid dehalogenase-like hydrolase domain-containing protein 1A"/>
    <property type="match status" value="1"/>
</dbReference>
<dbReference type="GO" id="GO:0009231">
    <property type="term" value="P:riboflavin biosynthetic process"/>
    <property type="evidence" value="ECO:0007669"/>
    <property type="project" value="InterPro"/>
</dbReference>
<dbReference type="SUPFAM" id="SSF82114">
    <property type="entry name" value="Riboflavin kinase-like"/>
    <property type="match status" value="1"/>
</dbReference>
<dbReference type="SMART" id="SM00904">
    <property type="entry name" value="Flavokinase"/>
    <property type="match status" value="1"/>
</dbReference>
<evidence type="ECO:0000256" key="13">
    <source>
        <dbReference type="SAM" id="MobiDB-lite"/>
    </source>
</evidence>
<sequence>MAGNCSRPVKAVIFDLDGTLLDTESLVRSVSATVLERHGAKLTPDAEKAALGRRPLEAWQAVIEVLDVKGSTAQQLFDESEPLLQARWPDAHLLPGAERLLHHLHAKGVPVALATSSSRASLQRKLFTENKRHILEQFQAVTCGDEVAEGKPAPDAFRNIASQLQLDPADCLAFEDAPSGVDSATAAGMRVVVVPSLTNRLAYPKPEIDAKSGCCEVLSSLLDFQPSQYGLPGFEDLICGVTPMHPPWRLVGTVVKGFGRGSKELGIPTANLDNSALQAVLAETVTGIYCGWASIGSSSETYKMVMSIGWNPFYKNTEKTAEPWLLHDFPEDFYGEQLRLAVCGYIRPEANFTSLEALIARIHEDARISRQRSSLRRVAASKPDRTSQGQQRDVSHKVDEVEEDDPTPFYEPLLRSFVLGLGVGVIFESGHVALRFLGLLWEMGYRQTVDVLPRVQEQFAPLFVSDHFAAVGAWLLFYTIEAAAIYSIMRQHPDDKQAAATALRDMRPLPKRMLPSRLQLLKSVLRIFKPLGLQPALAGSSSFSSGNRSFHPQLPEQPFKTQQTSAFIDDSGAATSPAPGATSSRSDQEIQAANGLLVQPQGSLKDGIWAFVEEEKPEAVPQVQPVEQAAEAVKNPNELVLPKPLAKSRQEKGLKPGQWDPSSMGKKIAQREKELRDRRLYLKNFWYAAALSENIKDKPVGVEVCGEKLVLWRGSDGAVHCINDVCPHRGAPLSLGWLETHNEQQCVVCPYHGWAFDAAGVCQHVPAAENMADRPKQSITEAYSVQEKGGFVWLFYGSKNLPMEERPDIPFASQLEDPLWRPVYGEIEFDCPHWGVFENAIDMAHIHYLHGDSFGNKDQPQIRDMTCKRLAWGVQAAFRLHNKPVNALWNFSKVPDVKVTATAMLPSTSVIGFTLGNGLSFITFVNTVPINAHKTVNRFCLIRSLAADQATAFAKLNPFFNWSGFDVFARKAMIKILSEDKAMVEQLRPQLVLHEAGVRADIPQQRFRALRQEYIDLGYGVDPQAPEDRIRIDF</sequence>
<dbReference type="Pfam" id="PF00702">
    <property type="entry name" value="Hydrolase"/>
    <property type="match status" value="1"/>
</dbReference>
<dbReference type="GO" id="GO:0046872">
    <property type="term" value="F:metal ion binding"/>
    <property type="evidence" value="ECO:0007669"/>
    <property type="project" value="UniProtKB-KW"/>
</dbReference>
<dbReference type="Pfam" id="PF19112">
    <property type="entry name" value="VanA_C"/>
    <property type="match status" value="1"/>
</dbReference>
<dbReference type="SFLD" id="SFLDG01129">
    <property type="entry name" value="C1.5:_HAD__Beta-PGM__Phosphata"/>
    <property type="match status" value="1"/>
</dbReference>
<dbReference type="SUPFAM" id="SSF50022">
    <property type="entry name" value="ISP domain"/>
    <property type="match status" value="1"/>
</dbReference>
<dbReference type="GO" id="GO:0008531">
    <property type="term" value="F:riboflavin kinase activity"/>
    <property type="evidence" value="ECO:0007669"/>
    <property type="project" value="UniProtKB-EC"/>
</dbReference>
<dbReference type="InterPro" id="IPR023214">
    <property type="entry name" value="HAD_sf"/>
</dbReference>
<evidence type="ECO:0000256" key="3">
    <source>
        <dbReference type="ARBA" id="ARBA00022630"/>
    </source>
</evidence>
<feature type="domain" description="Rieske" evidence="14">
    <location>
        <begin position="686"/>
        <end position="794"/>
    </location>
</feature>
<keyword evidence="10" id="KW-0560">Oxidoreductase</keyword>
<dbReference type="InterPro" id="IPR017941">
    <property type="entry name" value="Rieske_2Fe-2S"/>
</dbReference>
<protein>
    <recommendedName>
        <fullName evidence="2">riboflavin kinase</fullName>
        <ecNumber evidence="2">2.7.1.26</ecNumber>
    </recommendedName>
</protein>
<evidence type="ECO:0000256" key="1">
    <source>
        <dbReference type="ARBA" id="ARBA00005201"/>
    </source>
</evidence>
<keyword evidence="9" id="KW-0067">ATP-binding</keyword>
<dbReference type="InterPro" id="IPR023465">
    <property type="entry name" value="Riboflavin_kinase_dom_sf"/>
</dbReference>
<dbReference type="PANTHER" id="PTHR22749:SF6">
    <property type="entry name" value="RIBOFLAVIN KINASE"/>
    <property type="match status" value="1"/>
</dbReference>
<dbReference type="Gene3D" id="2.40.30.30">
    <property type="entry name" value="Riboflavin kinase-like"/>
    <property type="match status" value="1"/>
</dbReference>
<dbReference type="Pfam" id="PF01687">
    <property type="entry name" value="Flavokinase"/>
    <property type="match status" value="1"/>
</dbReference>
<dbReference type="CDD" id="cd03469">
    <property type="entry name" value="Rieske_RO_Alpha_N"/>
    <property type="match status" value="1"/>
</dbReference>
<dbReference type="AlphaFoldDB" id="A0AAW1S626"/>
<dbReference type="Gene3D" id="1.10.150.240">
    <property type="entry name" value="Putative phosphatase, domain 2"/>
    <property type="match status" value="1"/>
</dbReference>
<dbReference type="InterPro" id="IPR036412">
    <property type="entry name" value="HAD-like_sf"/>
</dbReference>
<evidence type="ECO:0000256" key="2">
    <source>
        <dbReference type="ARBA" id="ARBA00012105"/>
    </source>
</evidence>
<dbReference type="InterPro" id="IPR036922">
    <property type="entry name" value="Rieske_2Fe-2S_sf"/>
</dbReference>
<keyword evidence="6" id="KW-0001">2Fe-2S</keyword>
<dbReference type="EC" id="2.7.1.26" evidence="2"/>
<dbReference type="SFLD" id="SFLDS00003">
    <property type="entry name" value="Haloacid_Dehalogenase"/>
    <property type="match status" value="1"/>
</dbReference>
<feature type="region of interest" description="Disordered" evidence="13">
    <location>
        <begin position="647"/>
        <end position="667"/>
    </location>
</feature>
<dbReference type="Gene3D" id="3.90.380.10">
    <property type="entry name" value="Naphthalene 1,2-dioxygenase Alpha Subunit, Chain A, domain 1"/>
    <property type="match status" value="1"/>
</dbReference>
<dbReference type="InterPro" id="IPR044043">
    <property type="entry name" value="VanA_C_cat"/>
</dbReference>
<dbReference type="InterPro" id="IPR023198">
    <property type="entry name" value="PGP-like_dom2"/>
</dbReference>
<comment type="pathway">
    <text evidence="1">Cofactor biosynthesis; FMN biosynthesis; FMN from riboflavin (ATP route): step 1/1.</text>
</comment>
<evidence type="ECO:0000313" key="16">
    <source>
        <dbReference type="Proteomes" id="UP001438707"/>
    </source>
</evidence>
<evidence type="ECO:0000313" key="15">
    <source>
        <dbReference type="EMBL" id="KAK9841510.1"/>
    </source>
</evidence>
<reference evidence="15 16" key="1">
    <citation type="journal article" date="2024" name="Nat. Commun.">
        <title>Phylogenomics reveals the evolutionary origins of lichenization in chlorophyte algae.</title>
        <authorList>
            <person name="Puginier C."/>
            <person name="Libourel C."/>
            <person name="Otte J."/>
            <person name="Skaloud P."/>
            <person name="Haon M."/>
            <person name="Grisel S."/>
            <person name="Petersen M."/>
            <person name="Berrin J.G."/>
            <person name="Delaux P.M."/>
            <person name="Dal Grande F."/>
            <person name="Keller J."/>
        </authorList>
    </citation>
    <scope>NUCLEOTIDE SEQUENCE [LARGE SCALE GENOMIC DNA]</scope>
    <source>
        <strain evidence="15 16">SAG 2145</strain>
    </source>
</reference>
<dbReference type="PANTHER" id="PTHR22749">
    <property type="entry name" value="RIBOFLAVIN KINASE/FMN ADENYLYLTRANSFERASE"/>
    <property type="match status" value="1"/>
</dbReference>
<name>A0AAW1S626_9CHLO</name>
<dbReference type="GO" id="GO:0016491">
    <property type="term" value="F:oxidoreductase activity"/>
    <property type="evidence" value="ECO:0007669"/>
    <property type="project" value="UniProtKB-KW"/>
</dbReference>
<evidence type="ECO:0000256" key="7">
    <source>
        <dbReference type="ARBA" id="ARBA00022723"/>
    </source>
</evidence>
<dbReference type="Gene3D" id="2.102.10.10">
    <property type="entry name" value="Rieske [2Fe-2S] iron-sulphur domain"/>
    <property type="match status" value="1"/>
</dbReference>
<evidence type="ECO:0000256" key="6">
    <source>
        <dbReference type="ARBA" id="ARBA00022714"/>
    </source>
</evidence>
<dbReference type="Pfam" id="PF00355">
    <property type="entry name" value="Rieske"/>
    <property type="match status" value="1"/>
</dbReference>
<evidence type="ECO:0000256" key="10">
    <source>
        <dbReference type="ARBA" id="ARBA00023002"/>
    </source>
</evidence>
<dbReference type="GO" id="GO:0009398">
    <property type="term" value="P:FMN biosynthetic process"/>
    <property type="evidence" value="ECO:0007669"/>
    <property type="project" value="TreeGrafter"/>
</dbReference>
<dbReference type="InterPro" id="IPR015865">
    <property type="entry name" value="Riboflavin_kinase_bac/euk"/>
</dbReference>
<dbReference type="Proteomes" id="UP001438707">
    <property type="component" value="Unassembled WGS sequence"/>
</dbReference>
<dbReference type="Gene3D" id="3.40.50.1000">
    <property type="entry name" value="HAD superfamily/HAD-like"/>
    <property type="match status" value="1"/>
</dbReference>
<evidence type="ECO:0000256" key="12">
    <source>
        <dbReference type="ARBA" id="ARBA00023014"/>
    </source>
</evidence>
<keyword evidence="8" id="KW-0547">Nucleotide-binding</keyword>